<dbReference type="PANTHER" id="PTHR43155:SF2">
    <property type="entry name" value="CYCLIC DI-GMP PHOSPHODIESTERASE PA4108"/>
    <property type="match status" value="1"/>
</dbReference>
<dbReference type="InterPro" id="IPR037522">
    <property type="entry name" value="HD_GYP_dom"/>
</dbReference>
<gene>
    <name evidence="2" type="ORF">JOD01_003358</name>
</gene>
<dbReference type="CDD" id="cd00077">
    <property type="entry name" value="HDc"/>
    <property type="match status" value="1"/>
</dbReference>
<dbReference type="AlphaFoldDB" id="A0A939BTD4"/>
<reference evidence="2" key="1">
    <citation type="submission" date="2021-01" db="EMBL/GenBank/DDBJ databases">
        <title>Genomic Encyclopedia of Type Strains, Phase IV (KMG-IV): sequencing the most valuable type-strain genomes for metagenomic binning, comparative biology and taxonomic classification.</title>
        <authorList>
            <person name="Goeker M."/>
        </authorList>
    </citation>
    <scope>NUCLEOTIDE SEQUENCE</scope>
    <source>
        <strain evidence="2">DSM 25523</strain>
    </source>
</reference>
<protein>
    <submittedName>
        <fullName evidence="2">HD-GYP domain-containing protein (C-di-GMP phosphodiesterase class II)</fullName>
    </submittedName>
</protein>
<name>A0A939BTD4_9BACL</name>
<dbReference type="PANTHER" id="PTHR43155">
    <property type="entry name" value="CYCLIC DI-GMP PHOSPHODIESTERASE PA4108-RELATED"/>
    <property type="match status" value="1"/>
</dbReference>
<sequence length="370" mass="41593">MRLLSLKQARPGMKVGKTIFTGDGKVLLGNGMILTDRLIDGLVRSGIDAIYIDDPQTEDIVVEDLIRPETRRLAADTIQKTVKQLMNSNKLARRVSVKDMGLHFQQAFQAILSDLMGNPQILVHLANISTFSGSMYYHAVNVSVLATAVGMSLGYNRNQLLDLGIGAMLHDIGKIELPPELLKKETRWTEEEMEIAKQHTIHGFNILRKQHDISLLSAHIALQHHERLDGSGYPQGLSGKKIHEYAQIVAICDIYDSLTSPKPWRKRYMPQDALEYLLGSGGYLFEHRLVQAFRDHIAIFPVGSGVVLNTGETGVVCRVDPKYCQRPTVRVMKDGRGNDVRMPYEVDLKEELTKFIVGFDDDELFHMETT</sequence>
<dbReference type="InterPro" id="IPR003607">
    <property type="entry name" value="HD/PDEase_dom"/>
</dbReference>
<dbReference type="Pfam" id="PF13487">
    <property type="entry name" value="HD_5"/>
    <property type="match status" value="1"/>
</dbReference>
<evidence type="ECO:0000259" key="1">
    <source>
        <dbReference type="PROSITE" id="PS51832"/>
    </source>
</evidence>
<comment type="caution">
    <text evidence="2">The sequence shown here is derived from an EMBL/GenBank/DDBJ whole genome shotgun (WGS) entry which is preliminary data.</text>
</comment>
<dbReference type="Proteomes" id="UP000717624">
    <property type="component" value="Unassembled WGS sequence"/>
</dbReference>
<dbReference type="PROSITE" id="PS51832">
    <property type="entry name" value="HD_GYP"/>
    <property type="match status" value="1"/>
</dbReference>
<dbReference type="Gene3D" id="1.10.3210.10">
    <property type="entry name" value="Hypothetical protein af1432"/>
    <property type="match status" value="1"/>
</dbReference>
<feature type="domain" description="HD-GYP" evidence="1">
    <location>
        <begin position="113"/>
        <end position="309"/>
    </location>
</feature>
<keyword evidence="3" id="KW-1185">Reference proteome</keyword>
<dbReference type="RefSeq" id="WP_204519404.1">
    <property type="nucleotide sequence ID" value="NZ_BAABIN010000012.1"/>
</dbReference>
<proteinExistence type="predicted"/>
<dbReference type="SMART" id="SM00471">
    <property type="entry name" value="HDc"/>
    <property type="match status" value="1"/>
</dbReference>
<evidence type="ECO:0000313" key="3">
    <source>
        <dbReference type="Proteomes" id="UP000717624"/>
    </source>
</evidence>
<accession>A0A939BTD4</accession>
<organism evidence="2 3">
    <name type="scientific">Brevibacillus fulvus</name>
    <dbReference type="NCBI Taxonomy" id="1125967"/>
    <lineage>
        <taxon>Bacteria</taxon>
        <taxon>Bacillati</taxon>
        <taxon>Bacillota</taxon>
        <taxon>Bacilli</taxon>
        <taxon>Bacillales</taxon>
        <taxon>Paenibacillaceae</taxon>
        <taxon>Brevibacillus</taxon>
    </lineage>
</organism>
<evidence type="ECO:0000313" key="2">
    <source>
        <dbReference type="EMBL" id="MBM7591707.1"/>
    </source>
</evidence>
<dbReference type="EMBL" id="JAFBEB010000014">
    <property type="protein sequence ID" value="MBM7591707.1"/>
    <property type="molecule type" value="Genomic_DNA"/>
</dbReference>
<dbReference type="SUPFAM" id="SSF109604">
    <property type="entry name" value="HD-domain/PDEase-like"/>
    <property type="match status" value="1"/>
</dbReference>